<dbReference type="GO" id="GO:0016491">
    <property type="term" value="F:oxidoreductase activity"/>
    <property type="evidence" value="ECO:0007669"/>
    <property type="project" value="UniProtKB-KW"/>
</dbReference>
<dbReference type="Pfam" id="PF01408">
    <property type="entry name" value="GFO_IDH_MocA"/>
    <property type="match status" value="1"/>
</dbReference>
<keyword evidence="1" id="KW-0560">Oxidoreductase</keyword>
<dbReference type="PANTHER" id="PTHR43818:SF11">
    <property type="entry name" value="BCDNA.GH03377"/>
    <property type="match status" value="1"/>
</dbReference>
<sequence length="391" mass="40456">MVSETDGGRTVRVGLIGAGMAGQAHAFGYRNASMGDALRGVTVELAHVVDAVAPLAQDVAERYGFRRWGTSVDELLADPSIDAVSVALPNNQHLDVLARVLASGKHVLTEKPLGLDGDQAARLAELAAAPERAGAVDAVGFSYRRLPGLAALRTAVADGVIGAIRHFETTYYCHHAADAADPFTWRFDRAASGGGALIDLGLHAIDAVEFAVGPIAEVAAARFATVIPERMDRDGTPHPVTNDDMAALLLVAGDGALGTLQASRVAHSTPNSLSIRVFGERGMASFSTEDLNALWLHEAGGDARFDGPRRIITGPLHGAYADVSSFRSRGVGTGYGEAFIAQVQAFLGCILTGTPSETPFAAAARTMRVLDAAGEAAATGAAARIPGESAA</sequence>
<dbReference type="OrthoDB" id="9792085at2"/>
<gene>
    <name evidence="5" type="ORF">D7D94_08725</name>
</gene>
<feature type="domain" description="GFO/IDH/MocA-like oxidoreductase" evidence="4">
    <location>
        <begin position="150"/>
        <end position="284"/>
    </location>
</feature>
<dbReference type="InterPro" id="IPR050463">
    <property type="entry name" value="Gfo/Idh/MocA_oxidrdct_glycsds"/>
</dbReference>
<dbReference type="Pfam" id="PF22725">
    <property type="entry name" value="GFO_IDH_MocA_C3"/>
    <property type="match status" value="1"/>
</dbReference>
<dbReference type="Gene3D" id="3.40.50.720">
    <property type="entry name" value="NAD(P)-binding Rossmann-like Domain"/>
    <property type="match status" value="1"/>
</dbReference>
<dbReference type="InterPro" id="IPR000683">
    <property type="entry name" value="Gfo/Idh/MocA-like_OxRdtase_N"/>
</dbReference>
<keyword evidence="6" id="KW-1185">Reference proteome</keyword>
<accession>A0A6I6E0T3</accession>
<evidence type="ECO:0000313" key="5">
    <source>
        <dbReference type="EMBL" id="QGU27744.1"/>
    </source>
</evidence>
<name>A0A6I6E0T3_9MICO</name>
<dbReference type="KEGG" id="moj:D7D94_08725"/>
<dbReference type="Gene3D" id="3.30.360.10">
    <property type="entry name" value="Dihydrodipicolinate Reductase, domain 2"/>
    <property type="match status" value="1"/>
</dbReference>
<dbReference type="PANTHER" id="PTHR43818">
    <property type="entry name" value="BCDNA.GH03377"/>
    <property type="match status" value="1"/>
</dbReference>
<dbReference type="InterPro" id="IPR036291">
    <property type="entry name" value="NAD(P)-bd_dom_sf"/>
</dbReference>
<evidence type="ECO:0000259" key="4">
    <source>
        <dbReference type="Pfam" id="PF22725"/>
    </source>
</evidence>
<evidence type="ECO:0000259" key="3">
    <source>
        <dbReference type="Pfam" id="PF01408"/>
    </source>
</evidence>
<dbReference type="SUPFAM" id="SSF55347">
    <property type="entry name" value="Glyceraldehyde-3-phosphate dehydrogenase-like, C-terminal domain"/>
    <property type="match status" value="1"/>
</dbReference>
<dbReference type="GO" id="GO:0000166">
    <property type="term" value="F:nucleotide binding"/>
    <property type="evidence" value="ECO:0007669"/>
    <property type="project" value="InterPro"/>
</dbReference>
<keyword evidence="2" id="KW-0520">NAD</keyword>
<protein>
    <submittedName>
        <fullName evidence="5">Gfo/Idh/MocA family oxidoreductase</fullName>
    </submittedName>
</protein>
<dbReference type="InterPro" id="IPR055170">
    <property type="entry name" value="GFO_IDH_MocA-like_dom"/>
</dbReference>
<proteinExistence type="predicted"/>
<dbReference type="Proteomes" id="UP000422989">
    <property type="component" value="Chromosome"/>
</dbReference>
<feature type="domain" description="Gfo/Idh/MocA-like oxidoreductase N-terminal" evidence="3">
    <location>
        <begin position="11"/>
        <end position="129"/>
    </location>
</feature>
<evidence type="ECO:0000256" key="1">
    <source>
        <dbReference type="ARBA" id="ARBA00023002"/>
    </source>
</evidence>
<organism evidence="5 6">
    <name type="scientific">Microbacterium oryzae</name>
    <dbReference type="NCBI Taxonomy" id="743009"/>
    <lineage>
        <taxon>Bacteria</taxon>
        <taxon>Bacillati</taxon>
        <taxon>Actinomycetota</taxon>
        <taxon>Actinomycetes</taxon>
        <taxon>Micrococcales</taxon>
        <taxon>Microbacteriaceae</taxon>
        <taxon>Microbacterium</taxon>
    </lineage>
</organism>
<dbReference type="SUPFAM" id="SSF51735">
    <property type="entry name" value="NAD(P)-binding Rossmann-fold domains"/>
    <property type="match status" value="1"/>
</dbReference>
<dbReference type="EMBL" id="CP032550">
    <property type="protein sequence ID" value="QGU27744.1"/>
    <property type="molecule type" value="Genomic_DNA"/>
</dbReference>
<dbReference type="AlphaFoldDB" id="A0A6I6E0T3"/>
<evidence type="ECO:0000256" key="2">
    <source>
        <dbReference type="ARBA" id="ARBA00023027"/>
    </source>
</evidence>
<evidence type="ECO:0000313" key="6">
    <source>
        <dbReference type="Proteomes" id="UP000422989"/>
    </source>
</evidence>
<dbReference type="RefSeq" id="WP_156242246.1">
    <property type="nucleotide sequence ID" value="NZ_BAAAZL010000004.1"/>
</dbReference>
<reference evidence="5 6" key="1">
    <citation type="submission" date="2018-09" db="EMBL/GenBank/DDBJ databases">
        <title>Whole genome sequencing of Microbacterium oryzae strain MB-10T.</title>
        <authorList>
            <person name="Das S.K."/>
        </authorList>
    </citation>
    <scope>NUCLEOTIDE SEQUENCE [LARGE SCALE GENOMIC DNA]</scope>
    <source>
        <strain evidence="5 6">MB-10</strain>
    </source>
</reference>